<dbReference type="RefSeq" id="WP_091405898.1">
    <property type="nucleotide sequence ID" value="NZ_FOAB01000001.1"/>
</dbReference>
<dbReference type="AlphaFoldDB" id="A0A1H7HZE3"/>
<dbReference type="Gene3D" id="3.60.10.10">
    <property type="entry name" value="Endonuclease/exonuclease/phosphatase"/>
    <property type="match status" value="1"/>
</dbReference>
<dbReference type="SUPFAM" id="SSF56219">
    <property type="entry name" value="DNase I-like"/>
    <property type="match status" value="1"/>
</dbReference>
<accession>A0A1H7HZE3</accession>
<sequence>MKGLFISLMLFYSFQISFGQTTIKTMFYNVLNYPTAPPDNREEILETIIDSYEPDIFMICELETAIGGEEILNNSLNDDNSNYSSAPFLSNFSNSDVELHQLLYYNNQKFTLIESQRLTTTIRDINWYTLELISDDQINNPIRIEIFVCHLKASRGSENEIKRLNMVNEFIDNYTNLDENAYIIFAGDLNIYSSNEPAYQALLNINNKITLVDPINTPGSWTNNNTFTSIHTQSTRLDNDEFDGLGSGSGLDDRFDFILMSENMKNNNELSYVSDSYLAYGNNGNCYNERIDNVDCVGIFDSSLRDALYNMSDHLPVVMELQSNQQLLDTSEFTEMTRTIQLNNGNIINENLSLQITNSPEPIHFNIYNTLGQKVQSFSADGNGIINIIVSEISNGMYYLVPTNINSNTIKFLKVN</sequence>
<keyword evidence="2" id="KW-1185">Reference proteome</keyword>
<dbReference type="Proteomes" id="UP000198521">
    <property type="component" value="Unassembled WGS sequence"/>
</dbReference>
<dbReference type="InterPro" id="IPR036691">
    <property type="entry name" value="Endo/exonu/phosph_ase_sf"/>
</dbReference>
<protein>
    <submittedName>
        <fullName evidence="1">Por secretion system C-terminal sorting domain-containing protein</fullName>
    </submittedName>
</protein>
<proteinExistence type="predicted"/>
<organism evidence="1 2">
    <name type="scientific">Aquimarina amphilecti</name>
    <dbReference type="NCBI Taxonomy" id="1038014"/>
    <lineage>
        <taxon>Bacteria</taxon>
        <taxon>Pseudomonadati</taxon>
        <taxon>Bacteroidota</taxon>
        <taxon>Flavobacteriia</taxon>
        <taxon>Flavobacteriales</taxon>
        <taxon>Flavobacteriaceae</taxon>
        <taxon>Aquimarina</taxon>
    </lineage>
</organism>
<evidence type="ECO:0000313" key="1">
    <source>
        <dbReference type="EMBL" id="SEK55609.1"/>
    </source>
</evidence>
<dbReference type="STRING" id="1038014.SAMN04487910_0809"/>
<dbReference type="OrthoDB" id="9800417at2"/>
<gene>
    <name evidence="1" type="ORF">SAMN04487910_0809</name>
</gene>
<reference evidence="1 2" key="1">
    <citation type="submission" date="2016-10" db="EMBL/GenBank/DDBJ databases">
        <authorList>
            <person name="de Groot N.N."/>
        </authorList>
    </citation>
    <scope>NUCLEOTIDE SEQUENCE [LARGE SCALE GENOMIC DNA]</scope>
    <source>
        <strain evidence="1 2">DSM 25232</strain>
    </source>
</reference>
<name>A0A1H7HZE3_AQUAM</name>
<dbReference type="EMBL" id="FOAB01000001">
    <property type="protein sequence ID" value="SEK55609.1"/>
    <property type="molecule type" value="Genomic_DNA"/>
</dbReference>
<evidence type="ECO:0000313" key="2">
    <source>
        <dbReference type="Proteomes" id="UP000198521"/>
    </source>
</evidence>